<dbReference type="Pfam" id="PF01699">
    <property type="entry name" value="Na_Ca_ex"/>
    <property type="match status" value="2"/>
</dbReference>
<evidence type="ECO:0000256" key="2">
    <source>
        <dbReference type="ARBA" id="ARBA00008170"/>
    </source>
</evidence>
<gene>
    <name evidence="11" type="ORF">VNI00_005065</name>
</gene>
<feature type="domain" description="Sodium/calcium exchanger membrane region" evidence="10">
    <location>
        <begin position="4"/>
        <end position="114"/>
    </location>
</feature>
<dbReference type="Gene3D" id="1.20.1420.30">
    <property type="entry name" value="NCX, central ion-binding region"/>
    <property type="match status" value="2"/>
</dbReference>
<dbReference type="Proteomes" id="UP001383192">
    <property type="component" value="Unassembled WGS sequence"/>
</dbReference>
<keyword evidence="3" id="KW-0813">Transport</keyword>
<feature type="transmembrane region" description="Helical" evidence="9">
    <location>
        <begin position="446"/>
        <end position="466"/>
    </location>
</feature>
<evidence type="ECO:0000313" key="11">
    <source>
        <dbReference type="EMBL" id="KAK7050953.1"/>
    </source>
</evidence>
<proteinExistence type="inferred from homology"/>
<dbReference type="AlphaFoldDB" id="A0AAW0DHQ9"/>
<feature type="transmembrane region" description="Helical" evidence="9">
    <location>
        <begin position="321"/>
        <end position="343"/>
    </location>
</feature>
<evidence type="ECO:0000256" key="8">
    <source>
        <dbReference type="SAM" id="MobiDB-lite"/>
    </source>
</evidence>
<evidence type="ECO:0000256" key="1">
    <source>
        <dbReference type="ARBA" id="ARBA00004127"/>
    </source>
</evidence>
<dbReference type="PANTHER" id="PTHR31503">
    <property type="entry name" value="VACUOLAR CALCIUM ION TRANSPORTER"/>
    <property type="match status" value="1"/>
</dbReference>
<feature type="compositionally biased region" description="Low complexity" evidence="8">
    <location>
        <begin position="150"/>
        <end position="162"/>
    </location>
</feature>
<evidence type="ECO:0000256" key="6">
    <source>
        <dbReference type="ARBA" id="ARBA00023065"/>
    </source>
</evidence>
<accession>A0AAW0DHQ9</accession>
<comment type="similarity">
    <text evidence="2">Belongs to the Ca(2+):cation antiporter (CaCA) (TC 2.A.19) family.</text>
</comment>
<keyword evidence="6" id="KW-0406">Ion transport</keyword>
<dbReference type="PANTHER" id="PTHR31503:SF20">
    <property type="entry name" value="CA(2+)_H(+) EXCHANGER, PUTATIVE (EUROFUNG)-RELATED"/>
    <property type="match status" value="1"/>
</dbReference>
<keyword evidence="4 9" id="KW-0812">Transmembrane</keyword>
<protein>
    <recommendedName>
        <fullName evidence="10">Sodium/calcium exchanger membrane region domain-containing protein</fullName>
    </recommendedName>
</protein>
<evidence type="ECO:0000259" key="10">
    <source>
        <dbReference type="Pfam" id="PF01699"/>
    </source>
</evidence>
<feature type="region of interest" description="Disordered" evidence="8">
    <location>
        <begin position="141"/>
        <end position="206"/>
    </location>
</feature>
<organism evidence="11 12">
    <name type="scientific">Paramarasmius palmivorus</name>
    <dbReference type="NCBI Taxonomy" id="297713"/>
    <lineage>
        <taxon>Eukaryota</taxon>
        <taxon>Fungi</taxon>
        <taxon>Dikarya</taxon>
        <taxon>Basidiomycota</taxon>
        <taxon>Agaricomycotina</taxon>
        <taxon>Agaricomycetes</taxon>
        <taxon>Agaricomycetidae</taxon>
        <taxon>Agaricales</taxon>
        <taxon>Marasmiineae</taxon>
        <taxon>Marasmiaceae</taxon>
        <taxon>Paramarasmius</taxon>
    </lineage>
</organism>
<feature type="transmembrane region" description="Helical" evidence="9">
    <location>
        <begin position="387"/>
        <end position="412"/>
    </location>
</feature>
<feature type="transmembrane region" description="Helical" evidence="9">
    <location>
        <begin position="22"/>
        <end position="41"/>
    </location>
</feature>
<dbReference type="InterPro" id="IPR004837">
    <property type="entry name" value="NaCa_Exmemb"/>
</dbReference>
<keyword evidence="7 9" id="KW-0472">Membrane</keyword>
<evidence type="ECO:0000256" key="5">
    <source>
        <dbReference type="ARBA" id="ARBA00022989"/>
    </source>
</evidence>
<dbReference type="GO" id="GO:0012505">
    <property type="term" value="C:endomembrane system"/>
    <property type="evidence" value="ECO:0007669"/>
    <property type="project" value="UniProtKB-SubCell"/>
</dbReference>
<keyword evidence="12" id="KW-1185">Reference proteome</keyword>
<dbReference type="EMBL" id="JAYKXP010000014">
    <property type="protein sequence ID" value="KAK7050953.1"/>
    <property type="molecule type" value="Genomic_DNA"/>
</dbReference>
<evidence type="ECO:0000313" key="12">
    <source>
        <dbReference type="Proteomes" id="UP001383192"/>
    </source>
</evidence>
<feature type="region of interest" description="Disordered" evidence="8">
    <location>
        <begin position="253"/>
        <end position="273"/>
    </location>
</feature>
<evidence type="ECO:0000256" key="3">
    <source>
        <dbReference type="ARBA" id="ARBA00022448"/>
    </source>
</evidence>
<evidence type="ECO:0000256" key="9">
    <source>
        <dbReference type="SAM" id="Phobius"/>
    </source>
</evidence>
<keyword evidence="5 9" id="KW-1133">Transmembrane helix</keyword>
<comment type="caution">
    <text evidence="11">The sequence shown here is derived from an EMBL/GenBank/DDBJ whole genome shotgun (WGS) entry which is preliminary data.</text>
</comment>
<reference evidence="11 12" key="1">
    <citation type="submission" date="2024-01" db="EMBL/GenBank/DDBJ databases">
        <title>A draft genome for a cacao thread blight-causing isolate of Paramarasmius palmivorus.</title>
        <authorList>
            <person name="Baruah I.K."/>
            <person name="Bukari Y."/>
            <person name="Amoako-Attah I."/>
            <person name="Meinhardt L.W."/>
            <person name="Bailey B.A."/>
            <person name="Cohen S.P."/>
        </authorList>
    </citation>
    <scope>NUCLEOTIDE SEQUENCE [LARGE SCALE GENOMIC DNA]</scope>
    <source>
        <strain evidence="11 12">GH-12</strain>
    </source>
</reference>
<feature type="transmembrane region" description="Helical" evidence="9">
    <location>
        <begin position="94"/>
        <end position="112"/>
    </location>
</feature>
<comment type="subcellular location">
    <subcellularLocation>
        <location evidence="1">Endomembrane system</location>
        <topology evidence="1">Multi-pass membrane protein</topology>
    </subcellularLocation>
</comment>
<dbReference type="GO" id="GO:0006874">
    <property type="term" value="P:intracellular calcium ion homeostasis"/>
    <property type="evidence" value="ECO:0007669"/>
    <property type="project" value="TreeGrafter"/>
</dbReference>
<feature type="transmembrane region" description="Helical" evidence="9">
    <location>
        <begin position="418"/>
        <end position="439"/>
    </location>
</feature>
<dbReference type="GO" id="GO:0015369">
    <property type="term" value="F:calcium:proton antiporter activity"/>
    <property type="evidence" value="ECO:0007669"/>
    <property type="project" value="TreeGrafter"/>
</dbReference>
<dbReference type="InterPro" id="IPR044880">
    <property type="entry name" value="NCX_ion-bd_dom_sf"/>
</dbReference>
<evidence type="ECO:0000256" key="7">
    <source>
        <dbReference type="ARBA" id="ARBA00023136"/>
    </source>
</evidence>
<feature type="transmembrane region" description="Helical" evidence="9">
    <location>
        <begin position="53"/>
        <end position="74"/>
    </location>
</feature>
<feature type="compositionally biased region" description="Low complexity" evidence="8">
    <location>
        <begin position="178"/>
        <end position="201"/>
    </location>
</feature>
<dbReference type="GO" id="GO:0000329">
    <property type="term" value="C:fungal-type vacuole membrane"/>
    <property type="evidence" value="ECO:0007669"/>
    <property type="project" value="TreeGrafter"/>
</dbReference>
<feature type="domain" description="Sodium/calcium exchanger membrane region" evidence="10">
    <location>
        <begin position="325"/>
        <end position="464"/>
    </location>
</feature>
<name>A0AAW0DHQ9_9AGAR</name>
<dbReference type="InterPro" id="IPR004713">
    <property type="entry name" value="CaH_exchang"/>
</dbReference>
<feature type="transmembrane region" description="Helical" evidence="9">
    <location>
        <begin position="355"/>
        <end position="375"/>
    </location>
</feature>
<sequence>MQFSALRKCELRVVQSSLIGSILSKLLLVLGLCFFAGGMRFSEQGFDATANQINSSLLSISVAVLLLPAAYHFALSGNADGIMPEWQRNNILQMSHGVSIILIVIYALYLVFQLVSHTHLYKDADKKSRRLSLKVSLPGSSSLKEKLGKKNTSSSSLTPSESKNNRDETLGKWFKGMSKSSSSSSLTSSPRSLSPSPQSSPQHDALRPLYLGSTMSRDPFAASQRSLVNPQPAYAPEDSTVRLVESPASMMRSESSLSIGRPTHTPSRNLSGSTINSSYNTGVALDDEKNLKARFGDIEQQNEPASPVDSLHPQLEPEMSWFLIIVSLVFVTVAVAFTADWLVESMDELKVIHKSWVALVLLPAVSSLAECSTAIGSSVKDRINLSISVAVGSSIQTALFVIPLMIQLAWFMGKPLSLLFDPFDAIVLYISVQTLSHVVSDGRSNWLEGAILVCLYVIIAVSFWFYPPSLLPTSLAVCHAS</sequence>
<evidence type="ECO:0000256" key="4">
    <source>
        <dbReference type="ARBA" id="ARBA00022692"/>
    </source>
</evidence>